<name>A0ACB7SCK1_HYAAI</name>
<accession>A0ACB7SCK1</accession>
<dbReference type="Proteomes" id="UP000821845">
    <property type="component" value="Chromosome 4"/>
</dbReference>
<sequence>MNMHSTCPEAAHSVSVQAANSKRDHGPDSVHSWFTAGACALSAFFALAPLRAFGVLFVAIMQEFGANREEASWTLMLLGGARVLSGVLAGPLAHRFTTRPVILLGSVISAGGVMLAYFATSMWSLHLTLGVLHGFGSGIVYAMNPVLISEHFVKYQTMATGVCFAGSTLGSFVFPKLIEKLIAWYGFQEAMLIFGAIILNAAAFSLFLRQPLWLKRCDSSVESLNTVVSTDEKSSLGLPYVIPTRLDGGKLTSIGGVLFTSKSSSKIRVF</sequence>
<evidence type="ECO:0000313" key="2">
    <source>
        <dbReference type="Proteomes" id="UP000821845"/>
    </source>
</evidence>
<organism evidence="1 2">
    <name type="scientific">Hyalomma asiaticum</name>
    <name type="common">Tick</name>
    <dbReference type="NCBI Taxonomy" id="266040"/>
    <lineage>
        <taxon>Eukaryota</taxon>
        <taxon>Metazoa</taxon>
        <taxon>Ecdysozoa</taxon>
        <taxon>Arthropoda</taxon>
        <taxon>Chelicerata</taxon>
        <taxon>Arachnida</taxon>
        <taxon>Acari</taxon>
        <taxon>Parasitiformes</taxon>
        <taxon>Ixodida</taxon>
        <taxon>Ixodoidea</taxon>
        <taxon>Ixodidae</taxon>
        <taxon>Hyalomminae</taxon>
        <taxon>Hyalomma</taxon>
    </lineage>
</organism>
<reference evidence="1" key="1">
    <citation type="submission" date="2020-05" db="EMBL/GenBank/DDBJ databases">
        <title>Large-scale comparative analyses of tick genomes elucidate their genetic diversity and vector capacities.</title>
        <authorList>
            <person name="Jia N."/>
            <person name="Wang J."/>
            <person name="Shi W."/>
            <person name="Du L."/>
            <person name="Sun Y."/>
            <person name="Zhan W."/>
            <person name="Jiang J."/>
            <person name="Wang Q."/>
            <person name="Zhang B."/>
            <person name="Ji P."/>
            <person name="Sakyi L.B."/>
            <person name="Cui X."/>
            <person name="Yuan T."/>
            <person name="Jiang B."/>
            <person name="Yang W."/>
            <person name="Lam T.T.-Y."/>
            <person name="Chang Q."/>
            <person name="Ding S."/>
            <person name="Wang X."/>
            <person name="Zhu J."/>
            <person name="Ruan X."/>
            <person name="Zhao L."/>
            <person name="Wei J."/>
            <person name="Que T."/>
            <person name="Du C."/>
            <person name="Cheng J."/>
            <person name="Dai P."/>
            <person name="Han X."/>
            <person name="Huang E."/>
            <person name="Gao Y."/>
            <person name="Liu J."/>
            <person name="Shao H."/>
            <person name="Ye R."/>
            <person name="Li L."/>
            <person name="Wei W."/>
            <person name="Wang X."/>
            <person name="Wang C."/>
            <person name="Yang T."/>
            <person name="Huo Q."/>
            <person name="Li W."/>
            <person name="Guo W."/>
            <person name="Chen H."/>
            <person name="Zhou L."/>
            <person name="Ni X."/>
            <person name="Tian J."/>
            <person name="Zhou Y."/>
            <person name="Sheng Y."/>
            <person name="Liu T."/>
            <person name="Pan Y."/>
            <person name="Xia L."/>
            <person name="Li J."/>
            <person name="Zhao F."/>
            <person name="Cao W."/>
        </authorList>
    </citation>
    <scope>NUCLEOTIDE SEQUENCE</scope>
    <source>
        <tissue evidence="1">Larvae</tissue>
    </source>
</reference>
<evidence type="ECO:0000313" key="1">
    <source>
        <dbReference type="EMBL" id="KAH6932440.1"/>
    </source>
</evidence>
<proteinExistence type="predicted"/>
<comment type="caution">
    <text evidence="1">The sequence shown here is derived from an EMBL/GenBank/DDBJ whole genome shotgun (WGS) entry which is preliminary data.</text>
</comment>
<protein>
    <submittedName>
        <fullName evidence="1">Uncharacterized protein</fullName>
    </submittedName>
</protein>
<dbReference type="EMBL" id="CM023484">
    <property type="protein sequence ID" value="KAH6932440.1"/>
    <property type="molecule type" value="Genomic_DNA"/>
</dbReference>
<gene>
    <name evidence="1" type="ORF">HPB50_006002</name>
</gene>
<keyword evidence="2" id="KW-1185">Reference proteome</keyword>